<dbReference type="InterPro" id="IPR025587">
    <property type="entry name" value="DUF4351"/>
</dbReference>
<dbReference type="OrthoDB" id="509960at2"/>
<organism evidence="2 3">
    <name type="scientific">Cuspidothrix issatschenkoi CHARLIE-1</name>
    <dbReference type="NCBI Taxonomy" id="2052836"/>
    <lineage>
        <taxon>Bacteria</taxon>
        <taxon>Bacillati</taxon>
        <taxon>Cyanobacteriota</taxon>
        <taxon>Cyanophyceae</taxon>
        <taxon>Nostocales</taxon>
        <taxon>Aphanizomenonaceae</taxon>
        <taxon>Cuspidothrix</taxon>
    </lineage>
</organism>
<dbReference type="PANTHER" id="PTHR35586">
    <property type="entry name" value="SLL1691 PROTEIN"/>
    <property type="match status" value="1"/>
</dbReference>
<gene>
    <name evidence="2" type="ORF">CUN59_16695</name>
</gene>
<dbReference type="RefSeq" id="WP_104388899.1">
    <property type="nucleotide sequence ID" value="NZ_PGEM01000134.1"/>
</dbReference>
<evidence type="ECO:0000259" key="1">
    <source>
        <dbReference type="Pfam" id="PF14261"/>
    </source>
</evidence>
<protein>
    <recommendedName>
        <fullName evidence="1">DUF4351 domain-containing protein</fullName>
    </recommendedName>
</protein>
<feature type="domain" description="DUF4351" evidence="1">
    <location>
        <begin position="239"/>
        <end position="297"/>
    </location>
</feature>
<reference evidence="2 3" key="1">
    <citation type="submission" date="2018-02" db="EMBL/GenBank/DDBJ databases">
        <title>Discovery of a pederin family compound in a non-symbiotic bloom-forming cyanobacterium.</title>
        <authorList>
            <person name="Kust A."/>
            <person name="Mares J."/>
            <person name="Jokela J."/>
            <person name="Urajova P."/>
            <person name="Hajek J."/>
            <person name="Saurav K."/>
            <person name="Voracova K."/>
            <person name="Fewer D.P."/>
            <person name="Haapaniemi E."/>
            <person name="Permi P."/>
            <person name="Rehakova K."/>
            <person name="Sivonen K."/>
            <person name="Hrouzek P."/>
        </authorList>
    </citation>
    <scope>NUCLEOTIDE SEQUENCE [LARGE SCALE GENOMIC DNA]</scope>
    <source>
        <strain evidence="2 3">CHARLIE-1</strain>
    </source>
</reference>
<comment type="caution">
    <text evidence="2">The sequence shown here is derived from an EMBL/GenBank/DDBJ whole genome shotgun (WGS) entry which is preliminary data.</text>
</comment>
<evidence type="ECO:0000313" key="3">
    <source>
        <dbReference type="Proteomes" id="UP000239589"/>
    </source>
</evidence>
<dbReference type="EMBL" id="PGEM01000134">
    <property type="protein sequence ID" value="PPJ62201.1"/>
    <property type="molecule type" value="Genomic_DNA"/>
</dbReference>
<sequence length="301" mass="34346">MTRFIHDQFAKDYLEELLKAYGKVEASSRVAGEVREIDVLFTPFPEQNADIESLGLLGKLATTPAIFEPYRNPASKEEICDCLLKLLEVRGALQREAKRNQTIITENDIPKLWILTPTASKNLLSGFNSTLKADSLPGIYYLGESLRTAIIIIHQLPRTQETLWLRLLGRGTVQKQAIDELTALPSNQPYVKITLELLYNLQQNLRFNQSSETEDRELIMRLAPLYQQDRELARQEGEQRGLQKGEQQLIIRQLNRRVGEIESSLIQKVQELSVEQLEVLGEALLDFTSVTDLQTWLQSVN</sequence>
<dbReference type="AlphaFoldDB" id="A0A2S6CR58"/>
<proteinExistence type="predicted"/>
<name>A0A2S6CR58_9CYAN</name>
<keyword evidence="3" id="KW-1185">Reference proteome</keyword>
<dbReference type="Pfam" id="PF14261">
    <property type="entry name" value="DUF4351"/>
    <property type="match status" value="1"/>
</dbReference>
<evidence type="ECO:0000313" key="2">
    <source>
        <dbReference type="EMBL" id="PPJ62201.1"/>
    </source>
</evidence>
<accession>A0A2S6CR58</accession>
<dbReference type="PANTHER" id="PTHR35586:SF2">
    <property type="entry name" value="SLL1542 PROTEIN"/>
    <property type="match status" value="1"/>
</dbReference>
<dbReference type="Proteomes" id="UP000239589">
    <property type="component" value="Unassembled WGS sequence"/>
</dbReference>